<dbReference type="PANTHER" id="PTHR11727">
    <property type="entry name" value="DIMETHYLADENOSINE TRANSFERASE"/>
    <property type="match status" value="1"/>
</dbReference>
<dbReference type="InterPro" id="IPR020598">
    <property type="entry name" value="rRNA_Ade_methylase_Trfase_N"/>
</dbReference>
<dbReference type="Pfam" id="PF00398">
    <property type="entry name" value="RrnaAD"/>
    <property type="match status" value="1"/>
</dbReference>
<evidence type="ECO:0000259" key="8">
    <source>
        <dbReference type="SMART" id="SM00650"/>
    </source>
</evidence>
<dbReference type="CDD" id="cd02440">
    <property type="entry name" value="AdoMet_MTases"/>
    <property type="match status" value="1"/>
</dbReference>
<evidence type="ECO:0000313" key="10">
    <source>
        <dbReference type="Proteomes" id="UP000823046"/>
    </source>
</evidence>
<dbReference type="InterPro" id="IPR011530">
    <property type="entry name" value="rRNA_adenine_dimethylase"/>
</dbReference>
<feature type="binding site" evidence="6">
    <location>
        <position position="73"/>
    </location>
    <ligand>
        <name>S-adenosyl-L-methionine</name>
        <dbReference type="ChEBI" id="CHEBI:59789"/>
    </ligand>
</feature>
<comment type="similarity">
    <text evidence="6 7">Belongs to the class I-like SAM-binding methyltransferase superfamily. rRNA adenine N(6)-methyltransferase family.</text>
</comment>
<keyword evidence="10" id="KW-1185">Reference proteome</keyword>
<feature type="domain" description="Ribosomal RNA adenine methylase transferase N-terminal" evidence="8">
    <location>
        <begin position="32"/>
        <end position="199"/>
    </location>
</feature>
<dbReference type="InterPro" id="IPR029063">
    <property type="entry name" value="SAM-dependent_MTases_sf"/>
</dbReference>
<dbReference type="EC" id="2.1.1.-" evidence="7"/>
<dbReference type="PANTHER" id="PTHR11727:SF7">
    <property type="entry name" value="DIMETHYLADENOSINE TRANSFERASE-RELATED"/>
    <property type="match status" value="1"/>
</dbReference>
<organism evidence="9 10">
    <name type="scientific">Cardiosporidium cionae</name>
    <dbReference type="NCBI Taxonomy" id="476202"/>
    <lineage>
        <taxon>Eukaryota</taxon>
        <taxon>Sar</taxon>
        <taxon>Alveolata</taxon>
        <taxon>Apicomplexa</taxon>
        <taxon>Aconoidasida</taxon>
        <taxon>Nephromycida</taxon>
        <taxon>Cardiosporidium</taxon>
    </lineage>
</organism>
<protein>
    <recommendedName>
        <fullName evidence="7">rRNA adenine N(6)-methyltransferase</fullName>
        <ecNumber evidence="7">2.1.1.-</ecNumber>
    </recommendedName>
</protein>
<name>A0ABQ7J3M5_9APIC</name>
<reference evidence="9 10" key="1">
    <citation type="journal article" date="2020" name="bioRxiv">
        <title>Metabolic contributions of an alphaproteobacterial endosymbiont in the apicomplexan Cardiosporidium cionae.</title>
        <authorList>
            <person name="Hunter E.S."/>
            <person name="Paight C.J."/>
            <person name="Lane C.E."/>
        </authorList>
    </citation>
    <scope>NUCLEOTIDE SEQUENCE [LARGE SCALE GENOMIC DNA]</scope>
    <source>
        <strain evidence="9">ESH_2018</strain>
    </source>
</reference>
<keyword evidence="1 7" id="KW-0698">rRNA processing</keyword>
<evidence type="ECO:0000256" key="1">
    <source>
        <dbReference type="ARBA" id="ARBA00022552"/>
    </source>
</evidence>
<evidence type="ECO:0000256" key="2">
    <source>
        <dbReference type="ARBA" id="ARBA00022603"/>
    </source>
</evidence>
<evidence type="ECO:0000256" key="6">
    <source>
        <dbReference type="PROSITE-ProRule" id="PRU01026"/>
    </source>
</evidence>
<evidence type="ECO:0000256" key="4">
    <source>
        <dbReference type="ARBA" id="ARBA00022691"/>
    </source>
</evidence>
<feature type="binding site" evidence="6">
    <location>
        <position position="27"/>
    </location>
    <ligand>
        <name>S-adenosyl-L-methionine</name>
        <dbReference type="ChEBI" id="CHEBI:59789"/>
    </ligand>
</feature>
<keyword evidence="4 6" id="KW-0949">S-adenosyl-L-methionine</keyword>
<dbReference type="EMBL" id="JADAQX010001972">
    <property type="protein sequence ID" value="KAF8817695.1"/>
    <property type="molecule type" value="Genomic_DNA"/>
</dbReference>
<evidence type="ECO:0000313" key="9">
    <source>
        <dbReference type="EMBL" id="KAF8817695.1"/>
    </source>
</evidence>
<keyword evidence="5 6" id="KW-0694">RNA-binding</keyword>
<feature type="binding site" evidence="6">
    <location>
        <position position="115"/>
    </location>
    <ligand>
        <name>S-adenosyl-L-methionine</name>
        <dbReference type="ChEBI" id="CHEBI:59789"/>
    </ligand>
</feature>
<accession>A0ABQ7J3M5</accession>
<gene>
    <name evidence="9" type="ORF">IE077_000913</name>
</gene>
<evidence type="ECO:0000256" key="7">
    <source>
        <dbReference type="RuleBase" id="RU362106"/>
    </source>
</evidence>
<feature type="binding site" evidence="6">
    <location>
        <position position="52"/>
    </location>
    <ligand>
        <name>S-adenosyl-L-methionine</name>
        <dbReference type="ChEBI" id="CHEBI:59789"/>
    </ligand>
</feature>
<proteinExistence type="inferred from homology"/>
<feature type="binding site" evidence="6">
    <location>
        <position position="25"/>
    </location>
    <ligand>
        <name>S-adenosyl-L-methionine</name>
        <dbReference type="ChEBI" id="CHEBI:59789"/>
    </ligand>
</feature>
<feature type="binding site" evidence="6">
    <location>
        <position position="100"/>
    </location>
    <ligand>
        <name>S-adenosyl-L-methionine</name>
        <dbReference type="ChEBI" id="CHEBI:59789"/>
    </ligand>
</feature>
<comment type="caution">
    <text evidence="9">The sequence shown here is derived from an EMBL/GenBank/DDBJ whole genome shotgun (WGS) entry which is preliminary data.</text>
</comment>
<dbReference type="Gene3D" id="3.40.50.150">
    <property type="entry name" value="Vaccinia Virus protein VP39"/>
    <property type="match status" value="1"/>
</dbReference>
<dbReference type="SMART" id="SM00650">
    <property type="entry name" value="rADc"/>
    <property type="match status" value="1"/>
</dbReference>
<dbReference type="NCBIfam" id="TIGR00755">
    <property type="entry name" value="ksgA"/>
    <property type="match status" value="1"/>
</dbReference>
<dbReference type="SUPFAM" id="SSF53335">
    <property type="entry name" value="S-adenosyl-L-methionine-dependent methyltransferases"/>
    <property type="match status" value="1"/>
</dbReference>
<dbReference type="Proteomes" id="UP000823046">
    <property type="component" value="Unassembled WGS sequence"/>
</dbReference>
<sequence length="218" mass="23937">MPKHRQVARGCGGGPMFLKKPLGQHLLRNPGIVDKMVQAAAIQPSDTVLEIGPGTGNLTIKLVAAARKVVAFDVDAQMIDEVKKRCLSMGYTNLETRQGDALRQDFGKFDVCAANLPYKISSRFLFKLLASAPFRCAVLMFQKEVALRLMAEPNQRNYGRLAINTRLFCKVTKVCDVSAANFNPPPRVDSMVVKITPRHPPLDVSSTFISVALPSVIQ</sequence>
<evidence type="ECO:0000256" key="3">
    <source>
        <dbReference type="ARBA" id="ARBA00022679"/>
    </source>
</evidence>
<dbReference type="PROSITE" id="PS51689">
    <property type="entry name" value="SAM_RNA_A_N6_MT"/>
    <property type="match status" value="1"/>
</dbReference>
<keyword evidence="3 6" id="KW-0808">Transferase</keyword>
<dbReference type="InterPro" id="IPR001737">
    <property type="entry name" value="KsgA/Erm"/>
</dbReference>
<evidence type="ECO:0000256" key="5">
    <source>
        <dbReference type="ARBA" id="ARBA00022884"/>
    </source>
</evidence>
<keyword evidence="2 6" id="KW-0489">Methyltransferase</keyword>